<gene>
    <name evidence="1" type="ORF">BTMF_LOCUS4242</name>
</gene>
<accession>A0A0R3QF12</accession>
<evidence type="ECO:0000313" key="3">
    <source>
        <dbReference type="WBParaSite" id="BTMF_0000495601-mRNA-1"/>
    </source>
</evidence>
<dbReference type="STRING" id="42155.A0A0R3QF12"/>
<dbReference type="AlphaFoldDB" id="A0A0R3QF12"/>
<reference evidence="3" key="1">
    <citation type="submission" date="2017-02" db="UniProtKB">
        <authorList>
            <consortium name="WormBaseParasite"/>
        </authorList>
    </citation>
    <scope>IDENTIFICATION</scope>
</reference>
<organism evidence="3">
    <name type="scientific">Brugia timori</name>
    <dbReference type="NCBI Taxonomy" id="42155"/>
    <lineage>
        <taxon>Eukaryota</taxon>
        <taxon>Metazoa</taxon>
        <taxon>Ecdysozoa</taxon>
        <taxon>Nematoda</taxon>
        <taxon>Chromadorea</taxon>
        <taxon>Rhabditida</taxon>
        <taxon>Spirurina</taxon>
        <taxon>Spiruromorpha</taxon>
        <taxon>Filarioidea</taxon>
        <taxon>Onchocercidae</taxon>
        <taxon>Brugia</taxon>
    </lineage>
</organism>
<proteinExistence type="predicted"/>
<reference evidence="1 2" key="2">
    <citation type="submission" date="2018-11" db="EMBL/GenBank/DDBJ databases">
        <authorList>
            <consortium name="Pathogen Informatics"/>
        </authorList>
    </citation>
    <scope>NUCLEOTIDE SEQUENCE [LARGE SCALE GENOMIC DNA]</scope>
</reference>
<keyword evidence="2" id="KW-1185">Reference proteome</keyword>
<dbReference type="EMBL" id="UZAG01004123">
    <property type="protein sequence ID" value="VDO16410.1"/>
    <property type="molecule type" value="Genomic_DNA"/>
</dbReference>
<evidence type="ECO:0000313" key="2">
    <source>
        <dbReference type="Proteomes" id="UP000280834"/>
    </source>
</evidence>
<sequence length="102" mass="11611">MRLLARIDMTHISQATGVFAAERSACVIKNEDKLEWLFMRSPDEVDRMLEQLNKLGVRQINTEEGGSSRLSAILNSMSRLNDAFQFDDVVSDDTFDTSLELR</sequence>
<dbReference type="WBParaSite" id="BTMF_0000495601-mRNA-1">
    <property type="protein sequence ID" value="BTMF_0000495601-mRNA-1"/>
    <property type="gene ID" value="BTMF_0000495601"/>
</dbReference>
<dbReference type="Proteomes" id="UP000280834">
    <property type="component" value="Unassembled WGS sequence"/>
</dbReference>
<name>A0A0R3QF12_9BILA</name>
<evidence type="ECO:0000313" key="1">
    <source>
        <dbReference type="EMBL" id="VDO16410.1"/>
    </source>
</evidence>
<protein>
    <submittedName>
        <fullName evidence="3">GCV_T domain-containing protein</fullName>
    </submittedName>
</protein>